<accession>A0A1J0ME10</accession>
<dbReference type="EMBL" id="KY130461">
    <property type="protein sequence ID" value="APD19259.1"/>
    <property type="molecule type" value="Genomic_DNA"/>
</dbReference>
<protein>
    <submittedName>
        <fullName evidence="2">Uncharacterized protein</fullName>
    </submittedName>
</protein>
<dbReference type="Proteomes" id="UP000225735">
    <property type="component" value="Segment"/>
</dbReference>
<evidence type="ECO:0000313" key="2">
    <source>
        <dbReference type="EMBL" id="APD19259.1"/>
    </source>
</evidence>
<keyword evidence="3" id="KW-1185">Reference proteome</keyword>
<reference evidence="2 3" key="1">
    <citation type="submission" date="2016-11" db="EMBL/GenBank/DDBJ databases">
        <authorList>
            <person name="Seier E.R."/>
            <person name="Hipwell C.M."/>
            <person name="Kelliher A.B."/>
            <person name="Lando N.A."/>
            <person name="Tsaousis B.E."/>
            <person name="Esposito E.C."/>
            <person name="Heckman E.L."/>
            <person name="Mageeney C.M."/>
            <person name="Kenna M.A."/>
            <person name="Ware V.C."/>
            <person name="Garlena R.A."/>
            <person name="Russell D.A."/>
            <person name="Pope W.H."/>
            <person name="Jacobs-Sera D."/>
            <person name="Hendrix R.W."/>
            <person name="Hatfull G.F."/>
        </authorList>
    </citation>
    <scope>NUCLEOTIDE SEQUENCE [LARGE SCALE GENOMIC DNA]</scope>
</reference>
<gene>
    <name evidence="2" type="ORF">SEA_TAPTIC_29</name>
</gene>
<organism evidence="2 3">
    <name type="scientific">Mycobacterium phage Taptic</name>
    <dbReference type="NCBI Taxonomy" id="1920305"/>
    <lineage>
        <taxon>Viruses</taxon>
        <taxon>Duplodnaviria</taxon>
        <taxon>Heunggongvirae</taxon>
        <taxon>Uroviricota</taxon>
        <taxon>Caudoviricetes</taxon>
        <taxon>Northamptonvirus</taxon>
        <taxon>Northamptonvirus taptic</taxon>
    </lineage>
</organism>
<proteinExistence type="predicted"/>
<name>A0A1J0ME10_9CAUD</name>
<evidence type="ECO:0000313" key="3">
    <source>
        <dbReference type="Proteomes" id="UP000225735"/>
    </source>
</evidence>
<feature type="region of interest" description="Disordered" evidence="1">
    <location>
        <begin position="1"/>
        <end position="20"/>
    </location>
</feature>
<evidence type="ECO:0000256" key="1">
    <source>
        <dbReference type="SAM" id="MobiDB-lite"/>
    </source>
</evidence>
<sequence length="50" mass="5570">MGMELRRESMVPPDSGRALRPGRDCPNCGTGLVVVDGWRECVCGHRERDL</sequence>